<reference evidence="1" key="1">
    <citation type="submission" date="2019-05" db="EMBL/GenBank/DDBJ databases">
        <authorList>
            <consortium name="Pathogen Informatics"/>
        </authorList>
    </citation>
    <scope>NUCLEOTIDE SEQUENCE [LARGE SCALE GENOMIC DNA]</scope>
    <source>
        <strain evidence="1">NCTC12965</strain>
    </source>
</reference>
<name>A0A0F7HAG1_SERFO</name>
<evidence type="ECO:0000313" key="1">
    <source>
        <dbReference type="EMBL" id="VTR20254.1"/>
    </source>
</evidence>
<proteinExistence type="predicted"/>
<sequence length="283" mass="29573">MKSILLALILLGVSQQCLSVLFPVLTNPRITRCIDFSAGGPWITCGGDVFYAADGTALVDIVPVDRPNRWNGTTLRAYTVHCNKGTTHPSDPRQPFTECNFRGGDFHSPVLSNCRLVSVWEWDLTPDSTCGLTTTWGPHSGAGPGGECVVFVQSTADLVTGTLHTIYGIVTAEQIANSGSLFCQKPLPPSVTCDVLLPATIDHGTVGPDSSSSISVSGQVSCGDNPRIGILGGGRLNLAPGVTTVLTARSIGPDQIQITSDLVTQGGAIGDHSASTVIIVSPY</sequence>
<gene>
    <name evidence="1" type="ORF">NCTC12965_00988</name>
</gene>
<dbReference type="AlphaFoldDB" id="A0A0F7HAG1"/>
<organism evidence="1">
    <name type="scientific">Serratia fonticola</name>
    <dbReference type="NCBI Taxonomy" id="47917"/>
    <lineage>
        <taxon>Bacteria</taxon>
        <taxon>Pseudomonadati</taxon>
        <taxon>Pseudomonadota</taxon>
        <taxon>Gammaproteobacteria</taxon>
        <taxon>Enterobacterales</taxon>
        <taxon>Yersiniaceae</taxon>
        <taxon>Serratia</taxon>
    </lineage>
</organism>
<dbReference type="KEGG" id="sfw:WN53_07935"/>
<protein>
    <submittedName>
        <fullName evidence="1">Uncharacterized protein</fullName>
    </submittedName>
</protein>
<accession>A0A0F7HAG1</accession>
<dbReference type="EMBL" id="CABEEZ010000020">
    <property type="protein sequence ID" value="VTR20254.1"/>
    <property type="molecule type" value="Genomic_DNA"/>
</dbReference>